<dbReference type="InterPro" id="IPR028082">
    <property type="entry name" value="Peripla_BP_I"/>
</dbReference>
<dbReference type="RefSeq" id="WP_174403773.1">
    <property type="nucleotide sequence ID" value="NZ_BLVO01000004.1"/>
</dbReference>
<keyword evidence="1" id="KW-0133">Cell shape</keyword>
<evidence type="ECO:0000313" key="8">
    <source>
        <dbReference type="Proteomes" id="UP000503840"/>
    </source>
</evidence>
<dbReference type="InterPro" id="IPR011990">
    <property type="entry name" value="TPR-like_helical_dom_sf"/>
</dbReference>
<evidence type="ECO:0000256" key="3">
    <source>
        <dbReference type="ARBA" id="ARBA00023139"/>
    </source>
</evidence>
<evidence type="ECO:0008006" key="9">
    <source>
        <dbReference type="Google" id="ProtNLM"/>
    </source>
</evidence>
<dbReference type="GO" id="GO:0008360">
    <property type="term" value="P:regulation of cell shape"/>
    <property type="evidence" value="ECO:0007669"/>
    <property type="project" value="UniProtKB-KW"/>
</dbReference>
<evidence type="ECO:0000256" key="6">
    <source>
        <dbReference type="SAM" id="Coils"/>
    </source>
</evidence>
<dbReference type="Pfam" id="PF04348">
    <property type="entry name" value="LppC"/>
    <property type="match status" value="1"/>
</dbReference>
<name>A0A7J0BEG8_9BACT</name>
<evidence type="ECO:0000256" key="1">
    <source>
        <dbReference type="ARBA" id="ARBA00022960"/>
    </source>
</evidence>
<keyword evidence="4" id="KW-0472">Membrane</keyword>
<evidence type="ECO:0000313" key="7">
    <source>
        <dbReference type="EMBL" id="GFM32103.1"/>
    </source>
</evidence>
<protein>
    <recommendedName>
        <fullName evidence="9">Leucine-binding protein domain-containing protein</fullName>
    </recommendedName>
</protein>
<evidence type="ECO:0000256" key="5">
    <source>
        <dbReference type="ARBA" id="ARBA00023288"/>
    </source>
</evidence>
<keyword evidence="3" id="KW-0564">Palmitate</keyword>
<accession>A0A7J0BEG8</accession>
<dbReference type="InterPro" id="IPR007443">
    <property type="entry name" value="LpoA"/>
</dbReference>
<keyword evidence="4" id="KW-0998">Cell outer membrane</keyword>
<keyword evidence="6" id="KW-0175">Coiled coil</keyword>
<dbReference type="SUPFAM" id="SSF53822">
    <property type="entry name" value="Periplasmic binding protein-like I"/>
    <property type="match status" value="1"/>
</dbReference>
<dbReference type="SUPFAM" id="SSF48452">
    <property type="entry name" value="TPR-like"/>
    <property type="match status" value="1"/>
</dbReference>
<dbReference type="CDD" id="cd06339">
    <property type="entry name" value="PBP1_YraM_LppC_lipoprotein-like"/>
    <property type="match status" value="1"/>
</dbReference>
<dbReference type="Proteomes" id="UP000503840">
    <property type="component" value="Unassembled WGS sequence"/>
</dbReference>
<organism evidence="7 8">
    <name type="scientific">Desulfovibrio subterraneus</name>
    <dbReference type="NCBI Taxonomy" id="2718620"/>
    <lineage>
        <taxon>Bacteria</taxon>
        <taxon>Pseudomonadati</taxon>
        <taxon>Thermodesulfobacteriota</taxon>
        <taxon>Desulfovibrionia</taxon>
        <taxon>Desulfovibrionales</taxon>
        <taxon>Desulfovibrionaceae</taxon>
        <taxon>Desulfovibrio</taxon>
    </lineage>
</organism>
<feature type="coiled-coil region" evidence="6">
    <location>
        <begin position="638"/>
        <end position="665"/>
    </location>
</feature>
<reference evidence="7 8" key="1">
    <citation type="submission" date="2020-05" db="EMBL/GenBank/DDBJ databases">
        <title>Draft genome sequence of Desulfovibrio sp. strain HN2T.</title>
        <authorList>
            <person name="Ueno A."/>
            <person name="Tamazawa S."/>
            <person name="Tamamura S."/>
            <person name="Murakami T."/>
            <person name="Kiyama T."/>
            <person name="Inomata H."/>
            <person name="Amano Y."/>
            <person name="Miyakawa K."/>
            <person name="Tamaki H."/>
            <person name="Naganuma T."/>
            <person name="Kaneko K."/>
        </authorList>
    </citation>
    <scope>NUCLEOTIDE SEQUENCE [LARGE SCALE GENOMIC DNA]</scope>
    <source>
        <strain evidence="7 8">HN2</strain>
    </source>
</reference>
<comment type="caution">
    <text evidence="7">The sequence shown here is derived from an EMBL/GenBank/DDBJ whole genome shotgun (WGS) entry which is preliminary data.</text>
</comment>
<dbReference type="GO" id="GO:0009252">
    <property type="term" value="P:peptidoglycan biosynthetic process"/>
    <property type="evidence" value="ECO:0007669"/>
    <property type="project" value="UniProtKB-KW"/>
</dbReference>
<keyword evidence="2" id="KW-0573">Peptidoglycan synthesis</keyword>
<dbReference type="AlphaFoldDB" id="A0A7J0BEG8"/>
<dbReference type="Gene3D" id="3.40.50.2300">
    <property type="match status" value="2"/>
</dbReference>
<proteinExistence type="predicted"/>
<gene>
    <name evidence="7" type="ORF">DSM101010T_04680</name>
</gene>
<dbReference type="Gene3D" id="1.25.40.10">
    <property type="entry name" value="Tetratricopeptide repeat domain"/>
    <property type="match status" value="1"/>
</dbReference>
<keyword evidence="5" id="KW-0449">Lipoprotein</keyword>
<evidence type="ECO:0000256" key="2">
    <source>
        <dbReference type="ARBA" id="ARBA00022984"/>
    </source>
</evidence>
<sequence length="665" mass="74175">MPILAVFGLLFVFALLAGCQKAIVAPPMQSGAEQYMTLPEQAFTAYSNGDFKRAEALYDRTLQLPQLSQEETLEAWKYFSLSTIANEKYNLGIEALEKWRSLNPDAENTSEWLNAFSKCMLNLPRQKAVDMLQALSADSGRSRAVRTEATLLLASREWTDGEDPHGAMQTLSDLYEQASKSTDAKAYKGTLENRLFAQLQSAEPEALAMLAGLLTPENELDFPYSIILLEKARRSATDNESWPLAHQALQRLRLAGHFSDKLLVERILRPLEQEYGQPAQGIALALPLTGPFGNIGWKIVRGAGVAQWDLAKSGNDLSVTIINTAAAGWEKKLAALPKGISVVGGPLRTESMDLLRKQGQLDDRSFFTFLSTLEQGEEGKVAWRFFSSPRDQVRTVLEFAKNDLGIENYGVLYPDEAFGMRMNSLFKETGSELGINTTATAAYAPKDSPSWGKTLRTFLRVPGRRAGEDDPMPPKPPFQAAFLPDGWQQMQSLIPHFFFYQETRMVFLGSALWEQGLSSSKDVETRYFNLAVFPGSWNPFTPTTAAANLTKTLDESGLGKPDLWVGLGYDFVRFASLLGSPEEAVSADDMNQRIQTAQAMDWSIAPIHWTPEGRASQKMFLFTPSSAGFEPLDPASFREKLEQIRQRHEERVKMLEEEYQKKIKG</sequence>
<keyword evidence="8" id="KW-1185">Reference proteome</keyword>
<evidence type="ECO:0000256" key="4">
    <source>
        <dbReference type="ARBA" id="ARBA00023237"/>
    </source>
</evidence>
<dbReference type="EMBL" id="BLVO01000004">
    <property type="protein sequence ID" value="GFM32103.1"/>
    <property type="molecule type" value="Genomic_DNA"/>
</dbReference>